<proteinExistence type="predicted"/>
<dbReference type="GO" id="GO:0005829">
    <property type="term" value="C:cytosol"/>
    <property type="evidence" value="ECO:0007669"/>
    <property type="project" value="TreeGrafter"/>
</dbReference>
<comment type="caution">
    <text evidence="12">The sequence shown here is derived from an EMBL/GenBank/DDBJ whole genome shotgun (WGS) entry which is preliminary data.</text>
</comment>
<comment type="function">
    <text evidence="7">May play the central regulatory role in sporulation. It may be an element of the effector pathway responsible for the activation of sporulation genes in response to nutritional stress. Spo0A may act in concert with spo0H (a sigma factor) to control the expression of some genes that are critical to the sporulation process.</text>
</comment>
<dbReference type="GO" id="GO:0006355">
    <property type="term" value="P:regulation of DNA-templated transcription"/>
    <property type="evidence" value="ECO:0007669"/>
    <property type="project" value="InterPro"/>
</dbReference>
<sequence length="239" mass="27244">MGGAATPSLLVVDDEQHIRELCRIYLEKAGYSVIEASNGAHALDLLQRHTIDLVILDIMLPEVDGWQVLKAIRQRDVWLPVVMLTAVGEEEDRIEGLEAGADDYLIKPFSPRELVARVRAVLRRATVSLPPEDVDSIRYPGLLLDYGRRMVTCGQDVLTLTPREFDLLWFLAQNPQQVFSREQLLDRVWGYDFEGDARTVDVHVTRLRHKLLASSSPYAYLETVWGQGYRFKPEIRVDS</sequence>
<evidence type="ECO:0000259" key="10">
    <source>
        <dbReference type="PROSITE" id="PS50110"/>
    </source>
</evidence>
<dbReference type="Gene3D" id="1.10.10.10">
    <property type="entry name" value="Winged helix-like DNA-binding domain superfamily/Winged helix DNA-binding domain"/>
    <property type="match status" value="1"/>
</dbReference>
<dbReference type="GO" id="GO:0032993">
    <property type="term" value="C:protein-DNA complex"/>
    <property type="evidence" value="ECO:0007669"/>
    <property type="project" value="TreeGrafter"/>
</dbReference>
<organism evidence="12 13">
    <name type="scientific">Sulfobacillus benefaciens</name>
    <dbReference type="NCBI Taxonomy" id="453960"/>
    <lineage>
        <taxon>Bacteria</taxon>
        <taxon>Bacillati</taxon>
        <taxon>Bacillota</taxon>
        <taxon>Clostridia</taxon>
        <taxon>Eubacteriales</taxon>
        <taxon>Clostridiales Family XVII. Incertae Sedis</taxon>
        <taxon>Sulfobacillus</taxon>
    </lineage>
</organism>
<feature type="domain" description="OmpR/PhoB-type" evidence="11">
    <location>
        <begin position="134"/>
        <end position="233"/>
    </location>
</feature>
<dbReference type="FunFam" id="3.40.50.2300:FF:000001">
    <property type="entry name" value="DNA-binding response regulator PhoB"/>
    <property type="match status" value="1"/>
</dbReference>
<evidence type="ECO:0000256" key="7">
    <source>
        <dbReference type="ARBA" id="ARBA00024867"/>
    </source>
</evidence>
<dbReference type="SMART" id="SM00448">
    <property type="entry name" value="REC"/>
    <property type="match status" value="1"/>
</dbReference>
<dbReference type="Gene3D" id="6.10.250.690">
    <property type="match status" value="1"/>
</dbReference>
<dbReference type="EMBL" id="PXYW01000010">
    <property type="protein sequence ID" value="PSR34283.1"/>
    <property type="molecule type" value="Genomic_DNA"/>
</dbReference>
<dbReference type="PROSITE" id="PS50110">
    <property type="entry name" value="RESPONSE_REGULATORY"/>
    <property type="match status" value="1"/>
</dbReference>
<dbReference type="InterPro" id="IPR001789">
    <property type="entry name" value="Sig_transdc_resp-reg_receiver"/>
</dbReference>
<evidence type="ECO:0000256" key="5">
    <source>
        <dbReference type="ARBA" id="ARBA00023125"/>
    </source>
</evidence>
<dbReference type="PANTHER" id="PTHR48111:SF1">
    <property type="entry name" value="TWO-COMPONENT RESPONSE REGULATOR ORR33"/>
    <property type="match status" value="1"/>
</dbReference>
<name>A0A2T2XIF1_9FIRM</name>
<keyword evidence="3" id="KW-0902">Two-component regulatory system</keyword>
<evidence type="ECO:0000259" key="11">
    <source>
        <dbReference type="PROSITE" id="PS51755"/>
    </source>
</evidence>
<keyword evidence="2 8" id="KW-0597">Phosphoprotein</keyword>
<feature type="domain" description="Response regulatory" evidence="10">
    <location>
        <begin position="8"/>
        <end position="122"/>
    </location>
</feature>
<evidence type="ECO:0000256" key="6">
    <source>
        <dbReference type="ARBA" id="ARBA00023163"/>
    </source>
</evidence>
<dbReference type="FunFam" id="1.10.10.10:FF:000018">
    <property type="entry name" value="DNA-binding response regulator ResD"/>
    <property type="match status" value="1"/>
</dbReference>
<dbReference type="CDD" id="cd00383">
    <property type="entry name" value="trans_reg_C"/>
    <property type="match status" value="1"/>
</dbReference>
<feature type="DNA-binding region" description="OmpR/PhoB-type" evidence="9">
    <location>
        <begin position="134"/>
        <end position="233"/>
    </location>
</feature>
<dbReference type="InterPro" id="IPR011006">
    <property type="entry name" value="CheY-like_superfamily"/>
</dbReference>
<dbReference type="PROSITE" id="PS51755">
    <property type="entry name" value="OMPR_PHOB"/>
    <property type="match status" value="1"/>
</dbReference>
<evidence type="ECO:0000256" key="8">
    <source>
        <dbReference type="PROSITE-ProRule" id="PRU00169"/>
    </source>
</evidence>
<evidence type="ECO:0000256" key="9">
    <source>
        <dbReference type="PROSITE-ProRule" id="PRU01091"/>
    </source>
</evidence>
<evidence type="ECO:0000313" key="12">
    <source>
        <dbReference type="EMBL" id="PSR34283.1"/>
    </source>
</evidence>
<dbReference type="GO" id="GO:0000976">
    <property type="term" value="F:transcription cis-regulatory region binding"/>
    <property type="evidence" value="ECO:0007669"/>
    <property type="project" value="TreeGrafter"/>
</dbReference>
<dbReference type="InterPro" id="IPR039420">
    <property type="entry name" value="WalR-like"/>
</dbReference>
<dbReference type="Pfam" id="PF00486">
    <property type="entry name" value="Trans_reg_C"/>
    <property type="match status" value="1"/>
</dbReference>
<dbReference type="SMART" id="SM00862">
    <property type="entry name" value="Trans_reg_C"/>
    <property type="match status" value="1"/>
</dbReference>
<accession>A0A2T2XIF1</accession>
<dbReference type="SUPFAM" id="SSF52172">
    <property type="entry name" value="CheY-like"/>
    <property type="match status" value="1"/>
</dbReference>
<reference evidence="12 13" key="1">
    <citation type="journal article" date="2014" name="BMC Genomics">
        <title>Comparison of environmental and isolate Sulfobacillus genomes reveals diverse carbon, sulfur, nitrogen, and hydrogen metabolisms.</title>
        <authorList>
            <person name="Justice N.B."/>
            <person name="Norman A."/>
            <person name="Brown C.T."/>
            <person name="Singh A."/>
            <person name="Thomas B.C."/>
            <person name="Banfield J.F."/>
        </authorList>
    </citation>
    <scope>NUCLEOTIDE SEQUENCE [LARGE SCALE GENOMIC DNA]</scope>
    <source>
        <strain evidence="12">AMDSBA4</strain>
    </source>
</reference>
<evidence type="ECO:0000313" key="13">
    <source>
        <dbReference type="Proteomes" id="UP000242972"/>
    </source>
</evidence>
<keyword evidence="4" id="KW-0805">Transcription regulation</keyword>
<feature type="modified residue" description="4-aspartylphosphate" evidence="8">
    <location>
        <position position="57"/>
    </location>
</feature>
<evidence type="ECO:0000256" key="3">
    <source>
        <dbReference type="ARBA" id="ARBA00023012"/>
    </source>
</evidence>
<keyword evidence="5 9" id="KW-0238">DNA-binding</keyword>
<dbReference type="PANTHER" id="PTHR48111">
    <property type="entry name" value="REGULATOR OF RPOS"/>
    <property type="match status" value="1"/>
</dbReference>
<dbReference type="CDD" id="cd17574">
    <property type="entry name" value="REC_OmpR"/>
    <property type="match status" value="1"/>
</dbReference>
<dbReference type="Pfam" id="PF00072">
    <property type="entry name" value="Response_reg"/>
    <property type="match status" value="1"/>
</dbReference>
<dbReference type="Proteomes" id="UP000242972">
    <property type="component" value="Unassembled WGS sequence"/>
</dbReference>
<dbReference type="Gene3D" id="3.40.50.2300">
    <property type="match status" value="1"/>
</dbReference>
<dbReference type="GO" id="GO:0000156">
    <property type="term" value="F:phosphorelay response regulator activity"/>
    <property type="evidence" value="ECO:0007669"/>
    <property type="project" value="TreeGrafter"/>
</dbReference>
<gene>
    <name evidence="12" type="ORF">C7B46_06035</name>
</gene>
<dbReference type="InterPro" id="IPR036388">
    <property type="entry name" value="WH-like_DNA-bd_sf"/>
</dbReference>
<keyword evidence="6" id="KW-0804">Transcription</keyword>
<dbReference type="InterPro" id="IPR001867">
    <property type="entry name" value="OmpR/PhoB-type_DNA-bd"/>
</dbReference>
<protein>
    <recommendedName>
        <fullName evidence="1">Stage 0 sporulation protein A homolog</fullName>
    </recommendedName>
</protein>
<dbReference type="AlphaFoldDB" id="A0A2T2XIF1"/>
<evidence type="ECO:0000256" key="2">
    <source>
        <dbReference type="ARBA" id="ARBA00022553"/>
    </source>
</evidence>
<evidence type="ECO:0000256" key="1">
    <source>
        <dbReference type="ARBA" id="ARBA00018672"/>
    </source>
</evidence>
<evidence type="ECO:0000256" key="4">
    <source>
        <dbReference type="ARBA" id="ARBA00023015"/>
    </source>
</evidence>